<accession>A0AAV7TCG3</accession>
<evidence type="ECO:0000313" key="1">
    <source>
        <dbReference type="EMBL" id="KAJ1174095.1"/>
    </source>
</evidence>
<keyword evidence="2" id="KW-1185">Reference proteome</keyword>
<sequence length="83" mass="9204">MLKPEQITPTETLQLQVQSCLLLLEMSRKALEQSWVRLTMVGLVMSVSLATGGKGCGPPTHSSFVTVSTANLRQETWVLLEFR</sequence>
<evidence type="ECO:0000313" key="2">
    <source>
        <dbReference type="Proteomes" id="UP001066276"/>
    </source>
</evidence>
<comment type="caution">
    <text evidence="1">The sequence shown here is derived from an EMBL/GenBank/DDBJ whole genome shotgun (WGS) entry which is preliminary data.</text>
</comment>
<gene>
    <name evidence="1" type="ORF">NDU88_005918</name>
</gene>
<reference evidence="1" key="1">
    <citation type="journal article" date="2022" name="bioRxiv">
        <title>Sequencing and chromosome-scale assembly of the giantPleurodeles waltlgenome.</title>
        <authorList>
            <person name="Brown T."/>
            <person name="Elewa A."/>
            <person name="Iarovenko S."/>
            <person name="Subramanian E."/>
            <person name="Araus A.J."/>
            <person name="Petzold A."/>
            <person name="Susuki M."/>
            <person name="Suzuki K.-i.T."/>
            <person name="Hayashi T."/>
            <person name="Toyoda A."/>
            <person name="Oliveira C."/>
            <person name="Osipova E."/>
            <person name="Leigh N.D."/>
            <person name="Simon A."/>
            <person name="Yun M.H."/>
        </authorList>
    </citation>
    <scope>NUCLEOTIDE SEQUENCE</scope>
    <source>
        <strain evidence="1">20211129_DDA</strain>
        <tissue evidence="1">Liver</tissue>
    </source>
</reference>
<proteinExistence type="predicted"/>
<name>A0AAV7TCG3_PLEWA</name>
<organism evidence="1 2">
    <name type="scientific">Pleurodeles waltl</name>
    <name type="common">Iberian ribbed newt</name>
    <dbReference type="NCBI Taxonomy" id="8319"/>
    <lineage>
        <taxon>Eukaryota</taxon>
        <taxon>Metazoa</taxon>
        <taxon>Chordata</taxon>
        <taxon>Craniata</taxon>
        <taxon>Vertebrata</taxon>
        <taxon>Euteleostomi</taxon>
        <taxon>Amphibia</taxon>
        <taxon>Batrachia</taxon>
        <taxon>Caudata</taxon>
        <taxon>Salamandroidea</taxon>
        <taxon>Salamandridae</taxon>
        <taxon>Pleurodelinae</taxon>
        <taxon>Pleurodeles</taxon>
    </lineage>
</organism>
<dbReference type="EMBL" id="JANPWB010000007">
    <property type="protein sequence ID" value="KAJ1174095.1"/>
    <property type="molecule type" value="Genomic_DNA"/>
</dbReference>
<protein>
    <submittedName>
        <fullName evidence="1">Uncharacterized protein</fullName>
    </submittedName>
</protein>
<dbReference type="AlphaFoldDB" id="A0AAV7TCG3"/>
<dbReference type="Proteomes" id="UP001066276">
    <property type="component" value="Chromosome 4_1"/>
</dbReference>